<reference evidence="2 3" key="1">
    <citation type="submission" date="2015-10" db="EMBL/GenBank/DDBJ databases">
        <title>Genome sequencing of Penicillium freii.</title>
        <authorList>
            <person name="Nguyen H.D."/>
            <person name="Visagie C.M."/>
            <person name="Seifert K.A."/>
        </authorList>
    </citation>
    <scope>NUCLEOTIDE SEQUENCE [LARGE SCALE GENOMIC DNA]</scope>
    <source>
        <strain evidence="2 3">DAOM 242723</strain>
    </source>
</reference>
<dbReference type="PROSITE" id="PS50181">
    <property type="entry name" value="FBOX"/>
    <property type="match status" value="1"/>
</dbReference>
<evidence type="ECO:0000259" key="1">
    <source>
        <dbReference type="PROSITE" id="PS50181"/>
    </source>
</evidence>
<gene>
    <name evidence="2" type="ORF">ACN42_g1261</name>
</gene>
<evidence type="ECO:0000313" key="2">
    <source>
        <dbReference type="EMBL" id="KUM65792.1"/>
    </source>
</evidence>
<sequence>MFRTLCFPKALIRCSVATRAKILSLQNLPDELLHNVINKLSVYDVMALSPKSRGIHALCDVNRQKYHQLKFGREKYPQTHEAVLQAGLDTLLAILRTPSLGHHLRRVDLYGTGMIEFDPDSENSIQDSMLSPEDIHRLKQAILDAGFQDAQGRESILSMLSRNPAKFQSDSSTEALQFKDALITLLVAAAPNIEFIAMYPLLEYTRSSSAKNYEKVNLLQRLLYRAATSTESVPYCQNLRNISFHPDDKLNESNKYVEDPYYHRLNMVRKLPVIESVAFKLVTWSNEAGIPPPPRSANYSKVSFTHSIMESWDLCRIIESAKTLKSFTSTIGGRLYPEGGNPVLYVTPIFKSLWTHRQTLEELNLDMESQTPRQELYDEEYQPRQEDGMTEEDRKDYEEQWADELQELAVPEIAPVRVSLKDFPRLKNLSIGAHTLCYLARGAGDGKKQLDSKSFNLVDHIPSTLESLRIYGLGEPVDRSTPYLDYEPDIDVDAQIELQAREKDAKLPGLKILEGVDPCIPNGRTVDEGADEDDLELFWKDPDDNRFDEVFLFTPRIKILMLWPKAVIFGVNPTGPHILVVKSEIFSLIFALN</sequence>
<organism evidence="2 3">
    <name type="scientific">Penicillium freii</name>
    <dbReference type="NCBI Taxonomy" id="48697"/>
    <lineage>
        <taxon>Eukaryota</taxon>
        <taxon>Fungi</taxon>
        <taxon>Dikarya</taxon>
        <taxon>Ascomycota</taxon>
        <taxon>Pezizomycotina</taxon>
        <taxon>Eurotiomycetes</taxon>
        <taxon>Eurotiomycetidae</taxon>
        <taxon>Eurotiales</taxon>
        <taxon>Aspergillaceae</taxon>
        <taxon>Penicillium</taxon>
    </lineage>
</organism>
<dbReference type="Proteomes" id="UP000055045">
    <property type="component" value="Unassembled WGS sequence"/>
</dbReference>
<dbReference type="STRING" id="48697.A0A101MSD0"/>
<protein>
    <recommendedName>
        <fullName evidence="1">F-box domain-containing protein</fullName>
    </recommendedName>
</protein>
<accession>A0A101MSD0</accession>
<evidence type="ECO:0000313" key="3">
    <source>
        <dbReference type="Proteomes" id="UP000055045"/>
    </source>
</evidence>
<dbReference type="EMBL" id="LLXE01000019">
    <property type="protein sequence ID" value="KUM65792.1"/>
    <property type="molecule type" value="Genomic_DNA"/>
</dbReference>
<name>A0A101MSD0_PENFR</name>
<proteinExistence type="predicted"/>
<comment type="caution">
    <text evidence="2">The sequence shown here is derived from an EMBL/GenBank/DDBJ whole genome shotgun (WGS) entry which is preliminary data.</text>
</comment>
<keyword evidence="3" id="KW-1185">Reference proteome</keyword>
<dbReference type="AlphaFoldDB" id="A0A101MSD0"/>
<feature type="domain" description="F-box" evidence="1">
    <location>
        <begin position="22"/>
        <end position="69"/>
    </location>
</feature>
<dbReference type="InterPro" id="IPR001810">
    <property type="entry name" value="F-box_dom"/>
</dbReference>